<organism evidence="3 4">
    <name type="scientific">Pichia angusta</name>
    <name type="common">Yeast</name>
    <name type="synonym">Hansenula polymorpha</name>
    <dbReference type="NCBI Taxonomy" id="870730"/>
    <lineage>
        <taxon>Eukaryota</taxon>
        <taxon>Fungi</taxon>
        <taxon>Dikarya</taxon>
        <taxon>Ascomycota</taxon>
        <taxon>Saccharomycotina</taxon>
        <taxon>Pichiomycetes</taxon>
        <taxon>Pichiales</taxon>
        <taxon>Pichiaceae</taxon>
        <taxon>Ogataea</taxon>
    </lineage>
</organism>
<dbReference type="Proteomes" id="UP001196530">
    <property type="component" value="Unassembled WGS sequence"/>
</dbReference>
<feature type="region of interest" description="Disordered" evidence="2">
    <location>
        <begin position="279"/>
        <end position="305"/>
    </location>
</feature>
<dbReference type="AlphaFoldDB" id="A0AAN6DIH1"/>
<feature type="coiled-coil region" evidence="1">
    <location>
        <begin position="130"/>
        <end position="157"/>
    </location>
</feature>
<dbReference type="GeneID" id="66125420"/>
<dbReference type="EMBL" id="JAHLUX010000002">
    <property type="protein sequence ID" value="KAG7821285.1"/>
    <property type="molecule type" value="Genomic_DNA"/>
</dbReference>
<dbReference type="RefSeq" id="XP_043061828.1">
    <property type="nucleotide sequence ID" value="XM_043201726.1"/>
</dbReference>
<evidence type="ECO:0000256" key="2">
    <source>
        <dbReference type="SAM" id="MobiDB-lite"/>
    </source>
</evidence>
<name>A0AAN6DIH1_PICAN</name>
<sequence length="507" mass="55191">MAHSGEEPLGNDKQQVPASTRVPLHPIAIKPKPTAKAGAPGTGGTPKAVQMAKGASMVANKGSEEIVLTTSKNWILPPRPKIKKGKAQKAVAETKHVKKNDKPDTPKVNSQIHSNINLYTNNQLDLKVQLQNVTKENDNLKKILAKLNKEINNLRIVKNDGALAETLMSRTPSVPELDEATTIDPINLSYNLESKRVKKSADSKRKSPGHRKEQEKAREQGRRGEPEGAAVAGRADAAETAAAGEAAPGTGAETAAETAASVRRLSRFGQLCVRRAERPDERVDGPRLRRRRPAGSGAAGRGRRVQVRQRFHDVRINLMDVIDYLEQSEVCADQGGEPEHDVSGSVHALERELLAKVPDQVSDSVGHVECEGERCCCLEAHFGGHRQTGNNRHQGGRVEGHAGQACERVSAGDSVEACGEAHAGDSVERRQDPRQLWLVDLQVWRRRSVFSLCDKDGLLFGRRGLDGDEASDAKGGAHELASWNRGDRLASDGKHTELKVEQQKRID</sequence>
<feature type="compositionally biased region" description="Low complexity" evidence="2">
    <location>
        <begin position="227"/>
        <end position="258"/>
    </location>
</feature>
<keyword evidence="1" id="KW-0175">Coiled coil</keyword>
<gene>
    <name evidence="3" type="ORF">KL928_001369</name>
</gene>
<feature type="compositionally biased region" description="Basic and acidic residues" evidence="2">
    <location>
        <begin position="467"/>
        <end position="477"/>
    </location>
</feature>
<reference evidence="3" key="1">
    <citation type="journal article" date="2021" name="G3 (Bethesda)">
        <title>Genomic diversity, chromosomal rearrangements, and interspecies hybridization in the ogataea polymorpha species complex.</title>
        <authorList>
            <person name="Hanson S.J."/>
            <person name="Cinneide E.O."/>
            <person name="Salzberg L.I."/>
            <person name="Wolfe K.H."/>
            <person name="McGowan J."/>
            <person name="Fitzpatrick D.A."/>
            <person name="Matlin K."/>
        </authorList>
    </citation>
    <scope>NUCLEOTIDE SEQUENCE</scope>
    <source>
        <strain evidence="3">61-244</strain>
    </source>
</reference>
<feature type="compositionally biased region" description="Basic and acidic residues" evidence="2">
    <location>
        <begin position="194"/>
        <end position="226"/>
    </location>
</feature>
<evidence type="ECO:0000313" key="3">
    <source>
        <dbReference type="EMBL" id="KAG7821285.1"/>
    </source>
</evidence>
<proteinExistence type="predicted"/>
<feature type="region of interest" description="Disordered" evidence="2">
    <location>
        <begin position="467"/>
        <end position="507"/>
    </location>
</feature>
<comment type="caution">
    <text evidence="3">The sequence shown here is derived from an EMBL/GenBank/DDBJ whole genome shotgun (WGS) entry which is preliminary data.</text>
</comment>
<feature type="region of interest" description="Disordered" evidence="2">
    <location>
        <begin position="194"/>
        <end position="258"/>
    </location>
</feature>
<evidence type="ECO:0000256" key="1">
    <source>
        <dbReference type="SAM" id="Coils"/>
    </source>
</evidence>
<feature type="compositionally biased region" description="Low complexity" evidence="2">
    <location>
        <begin position="30"/>
        <end position="39"/>
    </location>
</feature>
<protein>
    <recommendedName>
        <fullName evidence="5">Hap4 transcription factor heteromerisation domain-containing protein</fullName>
    </recommendedName>
</protein>
<evidence type="ECO:0000313" key="4">
    <source>
        <dbReference type="Proteomes" id="UP001196530"/>
    </source>
</evidence>
<feature type="region of interest" description="Disordered" evidence="2">
    <location>
        <begin position="1"/>
        <end position="54"/>
    </location>
</feature>
<accession>A0AAN6DIH1</accession>
<feature type="compositionally biased region" description="Basic and acidic residues" evidence="2">
    <location>
        <begin position="485"/>
        <end position="507"/>
    </location>
</feature>
<evidence type="ECO:0008006" key="5">
    <source>
        <dbReference type="Google" id="ProtNLM"/>
    </source>
</evidence>